<name>A0ABQ0J0G7_GLUTH</name>
<organism evidence="1 2">
    <name type="scientific">Gluconobacter thailandicus NBRC 3257</name>
    <dbReference type="NCBI Taxonomy" id="1381097"/>
    <lineage>
        <taxon>Bacteria</taxon>
        <taxon>Pseudomonadati</taxon>
        <taxon>Pseudomonadota</taxon>
        <taxon>Alphaproteobacteria</taxon>
        <taxon>Acetobacterales</taxon>
        <taxon>Acetobacteraceae</taxon>
        <taxon>Gluconobacter</taxon>
    </lineage>
</organism>
<gene>
    <name evidence="1" type="ORF">NBRC3257_2952</name>
</gene>
<sequence length="82" mass="8773">MLASYGLHSFIISRRSILVGAEGVLTVQRKTAEALVNRGSKNISECLAQASSIPPLIDASILSSRDILEICPAMKMSSINLD</sequence>
<proteinExistence type="predicted"/>
<dbReference type="Proteomes" id="UP000018209">
    <property type="component" value="Unassembled WGS sequence"/>
</dbReference>
<reference evidence="1 2" key="1">
    <citation type="submission" date="2013-08" db="EMBL/GenBank/DDBJ databases">
        <title>Gluconobacter thailandicus NBRC 3257 whole genome sequence.</title>
        <authorList>
            <person name="Matsutani M."/>
            <person name="Yakushi T."/>
            <person name="Matsushita K."/>
        </authorList>
    </citation>
    <scope>NUCLEOTIDE SEQUENCE [LARGE SCALE GENOMIC DNA]</scope>
    <source>
        <strain evidence="1 2">NBRC 3257</strain>
    </source>
</reference>
<keyword evidence="2" id="KW-1185">Reference proteome</keyword>
<dbReference type="EMBL" id="BASM01000038">
    <property type="protein sequence ID" value="GAD27953.1"/>
    <property type="molecule type" value="Genomic_DNA"/>
</dbReference>
<protein>
    <submittedName>
        <fullName evidence="1">Uncharacterized protein</fullName>
    </submittedName>
</protein>
<evidence type="ECO:0000313" key="1">
    <source>
        <dbReference type="EMBL" id="GAD27953.1"/>
    </source>
</evidence>
<comment type="caution">
    <text evidence="1">The sequence shown here is derived from an EMBL/GenBank/DDBJ whole genome shotgun (WGS) entry which is preliminary data.</text>
</comment>
<evidence type="ECO:0000313" key="2">
    <source>
        <dbReference type="Proteomes" id="UP000018209"/>
    </source>
</evidence>
<accession>A0ABQ0J0G7</accession>